<dbReference type="InterPro" id="IPR003105">
    <property type="entry name" value="SRA_YDG"/>
</dbReference>
<dbReference type="Proteomes" id="UP000799764">
    <property type="component" value="Unassembled WGS sequence"/>
</dbReference>
<dbReference type="GO" id="GO:0061630">
    <property type="term" value="F:ubiquitin protein ligase activity"/>
    <property type="evidence" value="ECO:0007669"/>
    <property type="project" value="TreeGrafter"/>
</dbReference>
<name>A0A9P4UHU4_9PLEO</name>
<dbReference type="InterPro" id="IPR015947">
    <property type="entry name" value="PUA-like_sf"/>
</dbReference>
<feature type="domain" description="YDG" evidence="4">
    <location>
        <begin position="346"/>
        <end position="488"/>
    </location>
</feature>
<reference evidence="5" key="1">
    <citation type="journal article" date="2020" name="Stud. Mycol.">
        <title>101 Dothideomycetes genomes: a test case for predicting lifestyles and emergence of pathogens.</title>
        <authorList>
            <person name="Haridas S."/>
            <person name="Albert R."/>
            <person name="Binder M."/>
            <person name="Bloem J."/>
            <person name="Labutti K."/>
            <person name="Salamov A."/>
            <person name="Andreopoulos B."/>
            <person name="Baker S."/>
            <person name="Barry K."/>
            <person name="Bills G."/>
            <person name="Bluhm B."/>
            <person name="Cannon C."/>
            <person name="Castanera R."/>
            <person name="Culley D."/>
            <person name="Daum C."/>
            <person name="Ezra D."/>
            <person name="Gonzalez J."/>
            <person name="Henrissat B."/>
            <person name="Kuo A."/>
            <person name="Liang C."/>
            <person name="Lipzen A."/>
            <person name="Lutzoni F."/>
            <person name="Magnuson J."/>
            <person name="Mondo S."/>
            <person name="Nolan M."/>
            <person name="Ohm R."/>
            <person name="Pangilinan J."/>
            <person name="Park H.-J."/>
            <person name="Ramirez L."/>
            <person name="Alfaro M."/>
            <person name="Sun H."/>
            <person name="Tritt A."/>
            <person name="Yoshinaga Y."/>
            <person name="Zwiers L.-H."/>
            <person name="Turgeon B."/>
            <person name="Goodwin S."/>
            <person name="Spatafora J."/>
            <person name="Crous P."/>
            <person name="Grigoriev I."/>
        </authorList>
    </citation>
    <scope>NUCLEOTIDE SEQUENCE</scope>
    <source>
        <strain evidence="5">CBS 690.94</strain>
    </source>
</reference>
<evidence type="ECO:0000313" key="5">
    <source>
        <dbReference type="EMBL" id="KAF2450590.1"/>
    </source>
</evidence>
<dbReference type="GO" id="GO:0044027">
    <property type="term" value="P:negative regulation of gene expression via chromosomal CpG island methylation"/>
    <property type="evidence" value="ECO:0007669"/>
    <property type="project" value="TreeGrafter"/>
</dbReference>
<dbReference type="EMBL" id="MU001493">
    <property type="protein sequence ID" value="KAF2450590.1"/>
    <property type="molecule type" value="Genomic_DNA"/>
</dbReference>
<keyword evidence="1 2" id="KW-0539">Nucleus</keyword>
<dbReference type="SUPFAM" id="SSF88697">
    <property type="entry name" value="PUA domain-like"/>
    <property type="match status" value="1"/>
</dbReference>
<dbReference type="PROSITE" id="PS51015">
    <property type="entry name" value="YDG"/>
    <property type="match status" value="1"/>
</dbReference>
<accession>A0A9P4UHU4</accession>
<proteinExistence type="predicted"/>
<dbReference type="AlphaFoldDB" id="A0A9P4UHU4"/>
<dbReference type="InterPro" id="IPR045134">
    <property type="entry name" value="UHRF1/2-like"/>
</dbReference>
<sequence length="516" mass="58342">MNDKSKTASKMPKWLLDLQSQALKDCPSFSLSDEFQKIHEAKARGEDPLKTIYHISDKDLKKYSMVKGVQNLQIQAADNGGLPHARGEPKSPVSDGPGDDETRDSRRHANVEKRKASRPPVDNSLKIPRKAAKTSNSGFAPAEEPVAESSKTRTASASINKPAAEESTAEVTRSEVKTVYEPKSVPEWLKAITPASINRELKRADKDRTQALRSLEAFKDCIRRCEDAAAAGKAQAQREKLFEELRNHVHKAEIVLKGVDKFVVRKTNMLTIQNGLPRIFASTVDLDYPWDLKADVWQLYLRWYRQDFKPDLLRGIITRREKDRASDRIDPEWAKDPSRKIPANYHGQGHLVLGQWWPTQLCAVRDGAHGTPQGGIWGAKGKGAYSIVLSGGGPGYKDKDEGDTIWYSGTDKKDPNSQDPTENTQRLIESCDEFPDQPVRVLRSSQLSAPNHYRPKYGLRYDGLYRVVEYELLDKAKQEHLFKLVRCENQNPIRCENNAARRPTKFEEDEFLKLKG</sequence>
<dbReference type="Gene3D" id="2.30.280.10">
    <property type="entry name" value="SRA-YDG"/>
    <property type="match status" value="1"/>
</dbReference>
<dbReference type="Pfam" id="PF02182">
    <property type="entry name" value="SAD_SRA"/>
    <property type="match status" value="1"/>
</dbReference>
<dbReference type="SMART" id="SM00466">
    <property type="entry name" value="SRA"/>
    <property type="match status" value="1"/>
</dbReference>
<keyword evidence="6" id="KW-1185">Reference proteome</keyword>
<comment type="caution">
    <text evidence="5">The sequence shown here is derived from an EMBL/GenBank/DDBJ whole genome shotgun (WGS) entry which is preliminary data.</text>
</comment>
<dbReference type="OrthoDB" id="2270193at2759"/>
<feature type="compositionally biased region" description="Basic and acidic residues" evidence="3">
    <location>
        <begin position="103"/>
        <end position="114"/>
    </location>
</feature>
<dbReference type="GO" id="GO:0016567">
    <property type="term" value="P:protein ubiquitination"/>
    <property type="evidence" value="ECO:0007669"/>
    <property type="project" value="TreeGrafter"/>
</dbReference>
<dbReference type="GO" id="GO:0005634">
    <property type="term" value="C:nucleus"/>
    <property type="evidence" value="ECO:0007669"/>
    <property type="project" value="UniProtKB-SubCell"/>
</dbReference>
<protein>
    <recommendedName>
        <fullName evidence="4">YDG domain-containing protein</fullName>
    </recommendedName>
</protein>
<evidence type="ECO:0000259" key="4">
    <source>
        <dbReference type="PROSITE" id="PS51015"/>
    </source>
</evidence>
<dbReference type="PANTHER" id="PTHR14140:SF27">
    <property type="entry name" value="OS04G0289800 PROTEIN"/>
    <property type="match status" value="1"/>
</dbReference>
<feature type="region of interest" description="Disordered" evidence="3">
    <location>
        <begin position="74"/>
        <end position="173"/>
    </location>
</feature>
<comment type="subcellular location">
    <subcellularLocation>
        <location evidence="2">Nucleus</location>
    </subcellularLocation>
</comment>
<dbReference type="InterPro" id="IPR036987">
    <property type="entry name" value="SRA-YDG_sf"/>
</dbReference>
<dbReference type="PANTHER" id="PTHR14140">
    <property type="entry name" value="E3 UBIQUITIN-PROTEIN LIGASE UHRF-RELATED"/>
    <property type="match status" value="1"/>
</dbReference>
<organism evidence="5 6">
    <name type="scientific">Karstenula rhodostoma CBS 690.94</name>
    <dbReference type="NCBI Taxonomy" id="1392251"/>
    <lineage>
        <taxon>Eukaryota</taxon>
        <taxon>Fungi</taxon>
        <taxon>Dikarya</taxon>
        <taxon>Ascomycota</taxon>
        <taxon>Pezizomycotina</taxon>
        <taxon>Dothideomycetes</taxon>
        <taxon>Pleosporomycetidae</taxon>
        <taxon>Pleosporales</taxon>
        <taxon>Massarineae</taxon>
        <taxon>Didymosphaeriaceae</taxon>
        <taxon>Karstenula</taxon>
    </lineage>
</organism>
<evidence type="ECO:0000313" key="6">
    <source>
        <dbReference type="Proteomes" id="UP000799764"/>
    </source>
</evidence>
<evidence type="ECO:0000256" key="1">
    <source>
        <dbReference type="ARBA" id="ARBA00023242"/>
    </source>
</evidence>
<gene>
    <name evidence="5" type="ORF">P171DRAFT_142488</name>
</gene>
<evidence type="ECO:0000256" key="3">
    <source>
        <dbReference type="SAM" id="MobiDB-lite"/>
    </source>
</evidence>
<evidence type="ECO:0000256" key="2">
    <source>
        <dbReference type="PROSITE-ProRule" id="PRU00358"/>
    </source>
</evidence>